<evidence type="ECO:0000256" key="1">
    <source>
        <dbReference type="SAM" id="Phobius"/>
    </source>
</evidence>
<dbReference type="EMBL" id="LFYR01001823">
    <property type="protein sequence ID" value="KMZ59015.1"/>
    <property type="molecule type" value="Genomic_DNA"/>
</dbReference>
<dbReference type="OMA" id="DDNWKKQ"/>
<dbReference type="Pfam" id="PF06549">
    <property type="entry name" value="DUF1118"/>
    <property type="match status" value="1"/>
</dbReference>
<keyword evidence="1" id="KW-0472">Membrane</keyword>
<name>A0A0K9NSP0_ZOSMR</name>
<comment type="caution">
    <text evidence="2">The sequence shown here is derived from an EMBL/GenBank/DDBJ whole genome shotgun (WGS) entry which is preliminary data.</text>
</comment>
<gene>
    <name evidence="2" type="ORF">ZOSMA_70G00290</name>
</gene>
<keyword evidence="3" id="KW-1185">Reference proteome</keyword>
<keyword evidence="1" id="KW-0812">Transmembrane</keyword>
<reference evidence="3" key="1">
    <citation type="journal article" date="2016" name="Nature">
        <title>The genome of the seagrass Zostera marina reveals angiosperm adaptation to the sea.</title>
        <authorList>
            <person name="Olsen J.L."/>
            <person name="Rouze P."/>
            <person name="Verhelst B."/>
            <person name="Lin Y.-C."/>
            <person name="Bayer T."/>
            <person name="Collen J."/>
            <person name="Dattolo E."/>
            <person name="De Paoli E."/>
            <person name="Dittami S."/>
            <person name="Maumus F."/>
            <person name="Michel G."/>
            <person name="Kersting A."/>
            <person name="Lauritano C."/>
            <person name="Lohaus R."/>
            <person name="Toepel M."/>
            <person name="Tonon T."/>
            <person name="Vanneste K."/>
            <person name="Amirebrahimi M."/>
            <person name="Brakel J."/>
            <person name="Bostroem C."/>
            <person name="Chovatia M."/>
            <person name="Grimwood J."/>
            <person name="Jenkins J.W."/>
            <person name="Jueterbock A."/>
            <person name="Mraz A."/>
            <person name="Stam W.T."/>
            <person name="Tice H."/>
            <person name="Bornberg-Bauer E."/>
            <person name="Green P.J."/>
            <person name="Pearson G.A."/>
            <person name="Procaccini G."/>
            <person name="Duarte C.M."/>
            <person name="Schmutz J."/>
            <person name="Reusch T.B.H."/>
            <person name="Van de Peer Y."/>
        </authorList>
    </citation>
    <scope>NUCLEOTIDE SEQUENCE [LARGE SCALE GENOMIC DNA]</scope>
    <source>
        <strain evidence="3">cv. Finnish</strain>
    </source>
</reference>
<feature type="transmembrane region" description="Helical" evidence="1">
    <location>
        <begin position="129"/>
        <end position="149"/>
    </location>
</feature>
<protein>
    <recommendedName>
        <fullName evidence="4">Transmembrane protein</fullName>
    </recommendedName>
</protein>
<evidence type="ECO:0000313" key="2">
    <source>
        <dbReference type="EMBL" id="KMZ59015.1"/>
    </source>
</evidence>
<feature type="transmembrane region" description="Helical" evidence="1">
    <location>
        <begin position="155"/>
        <end position="181"/>
    </location>
</feature>
<dbReference type="Proteomes" id="UP000036987">
    <property type="component" value="Unassembled WGS sequence"/>
</dbReference>
<sequence>MASSALYSSSISPLCPRLRSSSRNSPSKRSLTIIAMSTKNKVNRYDGGWKKQWYGAGLFAEASEEVTLDVVKELEKKKFLSNVERSGLLSKAEDFGFTLSSIEKLGLLSKAEQFGLLSLLEKTAGASPAVLASISLPLLLAALAVVVLVPDDSTTLIVVQTVAAVVLSVVGAGLFIGSLVIEGLQEE</sequence>
<evidence type="ECO:0008006" key="4">
    <source>
        <dbReference type="Google" id="ProtNLM"/>
    </source>
</evidence>
<keyword evidence="1" id="KW-1133">Transmembrane helix</keyword>
<dbReference type="InterPro" id="IPR009500">
    <property type="entry name" value="DUF1118"/>
</dbReference>
<dbReference type="OrthoDB" id="444029at2759"/>
<evidence type="ECO:0000313" key="3">
    <source>
        <dbReference type="Proteomes" id="UP000036987"/>
    </source>
</evidence>
<proteinExistence type="predicted"/>
<organism evidence="2 3">
    <name type="scientific">Zostera marina</name>
    <name type="common">Eelgrass</name>
    <dbReference type="NCBI Taxonomy" id="29655"/>
    <lineage>
        <taxon>Eukaryota</taxon>
        <taxon>Viridiplantae</taxon>
        <taxon>Streptophyta</taxon>
        <taxon>Embryophyta</taxon>
        <taxon>Tracheophyta</taxon>
        <taxon>Spermatophyta</taxon>
        <taxon>Magnoliopsida</taxon>
        <taxon>Liliopsida</taxon>
        <taxon>Zosteraceae</taxon>
        <taxon>Zostera</taxon>
    </lineage>
</organism>
<dbReference type="AlphaFoldDB" id="A0A0K9NSP0"/>
<accession>A0A0K9NSP0</accession>